<dbReference type="EMBL" id="CP002432">
    <property type="protein sequence ID" value="ADU65781.1"/>
    <property type="molecule type" value="Genomic_DNA"/>
</dbReference>
<dbReference type="OrthoDB" id="10002180at2"/>
<accession>E6W3I8</accession>
<dbReference type="eggNOG" id="ENOG50343VK">
    <property type="taxonomic scope" value="Bacteria"/>
</dbReference>
<evidence type="ECO:0000313" key="2">
    <source>
        <dbReference type="Proteomes" id="UP000002572"/>
    </source>
</evidence>
<name>E6W3I8_DESIS</name>
<proteinExistence type="predicted"/>
<dbReference type="Proteomes" id="UP000002572">
    <property type="component" value="Chromosome"/>
</dbReference>
<dbReference type="KEGG" id="din:Selin_1046"/>
<organism evidence="1 2">
    <name type="scientific">Desulfurispirillum indicum (strain ATCC BAA-1389 / DSM 22839 / S5)</name>
    <dbReference type="NCBI Taxonomy" id="653733"/>
    <lineage>
        <taxon>Bacteria</taxon>
        <taxon>Pseudomonadati</taxon>
        <taxon>Chrysiogenota</taxon>
        <taxon>Chrysiogenia</taxon>
        <taxon>Chrysiogenales</taxon>
        <taxon>Chrysiogenaceae</taxon>
        <taxon>Desulfurispirillum</taxon>
    </lineage>
</organism>
<sequence>MSSRNLIIQSGNIYQPMTMGISMVRERCEIGEVFVLTTFSLVPEIDKLLNRFFPDIPRRIFGMYVSAKGSASDQREYRKNVEKVLRLAGENPIAMIASGTNWMTWHFARYLGDMEAYTVRTRKEFQEKSFLPERDAVTVDPAGNVIHHEGQICELVPLNADCPRPRLDIQGRTIHFLDHHIELPMQQAAMYAFMVENGCYLDMREDYTQAFNDFCERSSQFDTYRAMLDDGKSFYERFKQNVSKINSHLRQCEEIVRLHLSIEKDEDSPVDVYRLGVLSDRVVEGWELEEPEA</sequence>
<keyword evidence="2" id="KW-1185">Reference proteome</keyword>
<dbReference type="RefSeq" id="WP_013505662.1">
    <property type="nucleotide sequence ID" value="NC_014836.1"/>
</dbReference>
<dbReference type="InParanoid" id="E6W3I8"/>
<protein>
    <submittedName>
        <fullName evidence="1">Uncharacterized protein</fullName>
    </submittedName>
</protein>
<dbReference type="HOGENOM" id="CLU_949065_0_0_0"/>
<reference evidence="1 2" key="1">
    <citation type="submission" date="2010-12" db="EMBL/GenBank/DDBJ databases">
        <title>Complete sequence of Desulfurispirillum indicum S5.</title>
        <authorList>
            <consortium name="US DOE Joint Genome Institute"/>
            <person name="Lucas S."/>
            <person name="Copeland A."/>
            <person name="Lapidus A."/>
            <person name="Cheng J.-F."/>
            <person name="Goodwin L."/>
            <person name="Pitluck S."/>
            <person name="Chertkov O."/>
            <person name="Held B."/>
            <person name="Detter J.C."/>
            <person name="Han C."/>
            <person name="Tapia R."/>
            <person name="Land M."/>
            <person name="Hauser L."/>
            <person name="Kyrpides N."/>
            <person name="Ivanova N."/>
            <person name="Mikhailova N."/>
            <person name="Haggblom M."/>
            <person name="Rauschenbach I."/>
            <person name="Bini E."/>
            <person name="Woyke T."/>
        </authorList>
    </citation>
    <scope>NUCLEOTIDE SEQUENCE [LARGE SCALE GENOMIC DNA]</scope>
    <source>
        <strain evidence="2">ATCC BAA-1389 / DSM 22839 / S5</strain>
    </source>
</reference>
<dbReference type="AlphaFoldDB" id="E6W3I8"/>
<gene>
    <name evidence="1" type="ordered locus">Selin_1046</name>
</gene>
<evidence type="ECO:0000313" key="1">
    <source>
        <dbReference type="EMBL" id="ADU65781.1"/>
    </source>
</evidence>